<dbReference type="Proteomes" id="UP000365807">
    <property type="component" value="Unassembled WGS sequence"/>
</dbReference>
<reference evidence="3 5" key="2">
    <citation type="submission" date="2018-06" db="EMBL/GenBank/DDBJ databases">
        <authorList>
            <consortium name="NARMS: The National Antimicrobial Resistance Monitoring System"/>
        </authorList>
    </citation>
    <scope>NUCLEOTIDE SEQUENCE [LARGE SCALE GENOMIC DNA]</scope>
    <source>
        <strain evidence="3 5">FSIS11807978</strain>
    </source>
</reference>
<accession>A0A694VKE9</accession>
<evidence type="ECO:0008006" key="6">
    <source>
        <dbReference type="Google" id="ProtNLM"/>
    </source>
</evidence>
<evidence type="ECO:0000313" key="4">
    <source>
        <dbReference type="Proteomes" id="UP000361993"/>
    </source>
</evidence>
<dbReference type="AlphaFoldDB" id="A0A694VKE9"/>
<sequence>MIGLYLLIAALSFLLLYFALKKLTLNIDEKALLESIKSDIYPKFCDIIDERIREFKDGVQNNSFTLKDQDKKDELLEKLGDLSRELTFIQTMNLSNKSDSVWQSELFDFLKELEKLLLEYLENGEEEAENLRENLMNEFEKLRG</sequence>
<keyword evidence="1" id="KW-0175">Coiled coil</keyword>
<feature type="coiled-coil region" evidence="1">
    <location>
        <begin position="110"/>
        <end position="141"/>
    </location>
</feature>
<evidence type="ECO:0000313" key="5">
    <source>
        <dbReference type="Proteomes" id="UP000365807"/>
    </source>
</evidence>
<reference evidence="2 4" key="1">
    <citation type="submission" date="2018-05" db="EMBL/GenBank/DDBJ databases">
        <authorList>
            <consortium name="GenomeTrakr network: Whole genome sequencing for foodborne pathogen traceback"/>
        </authorList>
    </citation>
    <scope>NUCLEOTIDE SEQUENCE [LARGE SCALE GENOMIC DNA]</scope>
    <source>
        <strain evidence="2 4">NC_C6016</strain>
    </source>
</reference>
<dbReference type="Proteomes" id="UP000361993">
    <property type="component" value="Unassembled WGS sequence"/>
</dbReference>
<gene>
    <name evidence="3" type="ORF">C6T04_06045</name>
    <name evidence="2" type="ORF">CJD00_03330</name>
</gene>
<evidence type="ECO:0000313" key="2">
    <source>
        <dbReference type="EMBL" id="EAK1509310.1"/>
    </source>
</evidence>
<protein>
    <recommendedName>
        <fullName evidence="6">Thioester dehydrase family protein</fullName>
    </recommendedName>
</protein>
<dbReference type="EMBL" id="AACGFG010000007">
    <property type="protein sequence ID" value="EAK4358470.1"/>
    <property type="molecule type" value="Genomic_DNA"/>
</dbReference>
<proteinExistence type="predicted"/>
<name>A0A694VKE9_CAMCO</name>
<evidence type="ECO:0000256" key="1">
    <source>
        <dbReference type="SAM" id="Coils"/>
    </source>
</evidence>
<comment type="caution">
    <text evidence="3">The sequence shown here is derived from an EMBL/GenBank/DDBJ whole genome shotgun (WGS) entry which is preliminary data.</text>
</comment>
<organism evidence="3 5">
    <name type="scientific">Campylobacter coli</name>
    <dbReference type="NCBI Taxonomy" id="195"/>
    <lineage>
        <taxon>Bacteria</taxon>
        <taxon>Pseudomonadati</taxon>
        <taxon>Campylobacterota</taxon>
        <taxon>Epsilonproteobacteria</taxon>
        <taxon>Campylobacterales</taxon>
        <taxon>Campylobacteraceae</taxon>
        <taxon>Campylobacter</taxon>
    </lineage>
</organism>
<dbReference type="RefSeq" id="WP_002806764.1">
    <property type="nucleotide sequence ID" value="NZ_JAAQPY010000002.1"/>
</dbReference>
<dbReference type="EMBL" id="AACDUL010000004">
    <property type="protein sequence ID" value="EAK1509310.1"/>
    <property type="molecule type" value="Genomic_DNA"/>
</dbReference>
<evidence type="ECO:0000313" key="3">
    <source>
        <dbReference type="EMBL" id="EAK4358470.1"/>
    </source>
</evidence>